<evidence type="ECO:0000313" key="2">
    <source>
        <dbReference type="Proteomes" id="UP000691718"/>
    </source>
</evidence>
<sequence length="145" mass="16719">MESQIVHKPFPAVVVTPVITFPEHRVDAFIKKLDYPSGFNETYTREVIQQLAAFFSPDVPYKLADLDNIEKILEYNRLDIEASGIKLTESCEETITREVREVHLQRNTSSHKWYEVSGITSALMLVINQSLPTLFDINLSYKWVT</sequence>
<name>A0A8S3XGE2_PARAO</name>
<reference evidence="1" key="1">
    <citation type="submission" date="2021-04" db="EMBL/GenBank/DDBJ databases">
        <authorList>
            <person name="Tunstrom K."/>
        </authorList>
    </citation>
    <scope>NUCLEOTIDE SEQUENCE</scope>
</reference>
<proteinExistence type="predicted"/>
<accession>A0A8S3XGE2</accession>
<protein>
    <submittedName>
        <fullName evidence="1">(apollo) hypothetical protein</fullName>
    </submittedName>
</protein>
<evidence type="ECO:0000313" key="1">
    <source>
        <dbReference type="EMBL" id="CAG5019009.1"/>
    </source>
</evidence>
<keyword evidence="2" id="KW-1185">Reference proteome</keyword>
<dbReference type="Proteomes" id="UP000691718">
    <property type="component" value="Unassembled WGS sequence"/>
</dbReference>
<dbReference type="EMBL" id="CAJQZP010001128">
    <property type="protein sequence ID" value="CAG5019009.1"/>
    <property type="molecule type" value="Genomic_DNA"/>
</dbReference>
<comment type="caution">
    <text evidence="1">The sequence shown here is derived from an EMBL/GenBank/DDBJ whole genome shotgun (WGS) entry which is preliminary data.</text>
</comment>
<dbReference type="AlphaFoldDB" id="A0A8S3XGE2"/>
<gene>
    <name evidence="1" type="ORF">PAPOLLO_LOCUS16966</name>
</gene>
<dbReference type="OrthoDB" id="5874059at2759"/>
<organism evidence="1 2">
    <name type="scientific">Parnassius apollo</name>
    <name type="common">Apollo butterfly</name>
    <name type="synonym">Papilio apollo</name>
    <dbReference type="NCBI Taxonomy" id="110799"/>
    <lineage>
        <taxon>Eukaryota</taxon>
        <taxon>Metazoa</taxon>
        <taxon>Ecdysozoa</taxon>
        <taxon>Arthropoda</taxon>
        <taxon>Hexapoda</taxon>
        <taxon>Insecta</taxon>
        <taxon>Pterygota</taxon>
        <taxon>Neoptera</taxon>
        <taxon>Endopterygota</taxon>
        <taxon>Lepidoptera</taxon>
        <taxon>Glossata</taxon>
        <taxon>Ditrysia</taxon>
        <taxon>Papilionoidea</taxon>
        <taxon>Papilionidae</taxon>
        <taxon>Parnassiinae</taxon>
        <taxon>Parnassini</taxon>
        <taxon>Parnassius</taxon>
        <taxon>Parnassius</taxon>
    </lineage>
</organism>